<feature type="compositionally biased region" description="Basic and acidic residues" evidence="1">
    <location>
        <begin position="1"/>
        <end position="23"/>
    </location>
</feature>
<dbReference type="Proteomes" id="UP001162060">
    <property type="component" value="Unassembled WGS sequence"/>
</dbReference>
<protein>
    <submittedName>
        <fullName evidence="2">Uncharacterized protein</fullName>
    </submittedName>
</protein>
<dbReference type="AlphaFoldDB" id="A0AAV1U0H0"/>
<evidence type="ECO:0000313" key="3">
    <source>
        <dbReference type="Proteomes" id="UP001162060"/>
    </source>
</evidence>
<evidence type="ECO:0000313" key="2">
    <source>
        <dbReference type="EMBL" id="CAK7927398.1"/>
    </source>
</evidence>
<accession>A0AAV1U0H0</accession>
<comment type="caution">
    <text evidence="2">The sequence shown here is derived from an EMBL/GenBank/DDBJ whole genome shotgun (WGS) entry which is preliminary data.</text>
</comment>
<gene>
    <name evidence="2" type="ORF">PM001_LOCUS12548</name>
</gene>
<proteinExistence type="predicted"/>
<feature type="region of interest" description="Disordered" evidence="1">
    <location>
        <begin position="1"/>
        <end position="43"/>
    </location>
</feature>
<dbReference type="PANTHER" id="PTHR37327:SF1">
    <property type="entry name" value="MICROTUBULE INTERACTING AND TRANSPORT DOMAIN-CONTAINING PROTEIN"/>
    <property type="match status" value="1"/>
</dbReference>
<evidence type="ECO:0000256" key="1">
    <source>
        <dbReference type="SAM" id="MobiDB-lite"/>
    </source>
</evidence>
<name>A0AAV1U0H0_9STRA</name>
<sequence length="346" mass="38269">MDLSDETPHVECDGVSEQEEKVAEASSGSSTSDLSHSEATTPLVPPCCLSKELLEQMATLDLRTRYPEVTVPKPFGCFYLMRLVERSIQVGTSFSPKLFVPKEIWQQDRVKLAGVPLKVEIFQQLKQRLEKMIHALPLSSDAAKADFIEALDALLDFAQQERLHLIRSFPFLPQDQSHDVLHLMQRESSNATEEQRADVGNPSSIGKLTNLAFGFGRMVKKQAVAAVERAGAAPSILVTVDKLDEYATVLCTFFHSTWSIGNLLGLQVDASGTQFDSNAATGSLQLDSATLKKLEDLALFLDEVVVELVMRDVHSLLETYLQTLTRQFGEFSVDQALLKRQPSVSA</sequence>
<organism evidence="2 3">
    <name type="scientific">Peronospora matthiolae</name>
    <dbReference type="NCBI Taxonomy" id="2874970"/>
    <lineage>
        <taxon>Eukaryota</taxon>
        <taxon>Sar</taxon>
        <taxon>Stramenopiles</taxon>
        <taxon>Oomycota</taxon>
        <taxon>Peronosporomycetes</taxon>
        <taxon>Peronosporales</taxon>
        <taxon>Peronosporaceae</taxon>
        <taxon>Peronospora</taxon>
    </lineage>
</organism>
<dbReference type="PANTHER" id="PTHR37327">
    <property type="entry name" value="CHROMOSOME 1, WHOLE GENOME SHOTGUN SEQUENCE"/>
    <property type="match status" value="1"/>
</dbReference>
<reference evidence="2" key="1">
    <citation type="submission" date="2024-01" db="EMBL/GenBank/DDBJ databases">
        <authorList>
            <person name="Webb A."/>
        </authorList>
    </citation>
    <scope>NUCLEOTIDE SEQUENCE</scope>
    <source>
        <strain evidence="2">Pm1</strain>
    </source>
</reference>
<dbReference type="EMBL" id="CAKLBY020000109">
    <property type="protein sequence ID" value="CAK7927398.1"/>
    <property type="molecule type" value="Genomic_DNA"/>
</dbReference>